<dbReference type="Pfam" id="PF00884">
    <property type="entry name" value="Sulfatase"/>
    <property type="match status" value="1"/>
</dbReference>
<sequence length="487" mass="55007">MRAVMLMFDTLSRAYVSPYGSDAALTPNFARLAEHCCTFDRFYGGSMPCMPARRELHTGRYNFLHRSWGPLEPFDYSCFQALNAAGVYAHLITDHSHYWEDGGATYHNRYSSWEGFRGQEGDRWAPRDVVEGLPVHMSPLQKVKGPSPIQHEANKRRQPREEDMSTVRTVTAGLEFLSSHAQRDNWFVQIECFDPHEPFDVPQEYRAAAGLSDAPRLNWPAYGAVDVDAHVEELDECRREYAALVALCDAQLGRVLDAFDEYGLWEDTLLIVNTDHGFLLGEHGYLGKNFWPMHQEIIHTPFFLHVPGVDGGTRCSALCQTIDLAPTLLDWFGVDADVEMDGRSLLPVVRDGAAGHAYALFGAHGNHVCVTDGDYVYMRAAAREDNEPFVECTLMPTNIRGFFSREQLNSAELVTGGRFTNGWPYLKCRSRTYMNSYTFGSSLWDVRSGEECIEDAEIESRLLSALVEEMRRVEAPEEEFARLGLGV</sequence>
<dbReference type="OrthoDB" id="2026867at2"/>
<evidence type="ECO:0000313" key="5">
    <source>
        <dbReference type="EMBL" id="EEA89906.1"/>
    </source>
</evidence>
<dbReference type="RefSeq" id="WP_006721523.1">
    <property type="nucleotide sequence ID" value="NZ_CP085935.1"/>
</dbReference>
<evidence type="ECO:0000313" key="6">
    <source>
        <dbReference type="Proteomes" id="UP000003560"/>
    </source>
</evidence>
<keyword evidence="2 5" id="KW-0378">Hydrolase</keyword>
<dbReference type="EMBL" id="ABXJ01000110">
    <property type="protein sequence ID" value="EEA89906.1"/>
    <property type="molecule type" value="Genomic_DNA"/>
</dbReference>
<feature type="domain" description="Sulfatase N-terminal" evidence="4">
    <location>
        <begin position="4"/>
        <end position="334"/>
    </location>
</feature>
<accession>B6GCR6</accession>
<organism evidence="5 6">
    <name type="scientific">Collinsella stercoris DSM 13279</name>
    <dbReference type="NCBI Taxonomy" id="445975"/>
    <lineage>
        <taxon>Bacteria</taxon>
        <taxon>Bacillati</taxon>
        <taxon>Actinomycetota</taxon>
        <taxon>Coriobacteriia</taxon>
        <taxon>Coriobacteriales</taxon>
        <taxon>Coriobacteriaceae</taxon>
        <taxon>Collinsella</taxon>
    </lineage>
</organism>
<dbReference type="Proteomes" id="UP000003560">
    <property type="component" value="Unassembled WGS sequence"/>
</dbReference>
<dbReference type="GO" id="GO:0005737">
    <property type="term" value="C:cytoplasm"/>
    <property type="evidence" value="ECO:0007669"/>
    <property type="project" value="TreeGrafter"/>
</dbReference>
<dbReference type="InterPro" id="IPR000917">
    <property type="entry name" value="Sulfatase_N"/>
</dbReference>
<reference evidence="5 6" key="1">
    <citation type="submission" date="2008-10" db="EMBL/GenBank/DDBJ databases">
        <title>Draft genome sequence of Collinsella stercoris (DSM 13279).</title>
        <authorList>
            <person name="Sudarsanam P."/>
            <person name="Ley R."/>
            <person name="Guruge J."/>
            <person name="Turnbaugh P.J."/>
            <person name="Mahowald M."/>
            <person name="Liep D."/>
            <person name="Gordon J."/>
        </authorList>
    </citation>
    <scope>NUCLEOTIDE SEQUENCE [LARGE SCALE GENOMIC DNA]</scope>
    <source>
        <strain evidence="5 6">DSM 13279</strain>
    </source>
</reference>
<reference evidence="5 6" key="2">
    <citation type="submission" date="2008-10" db="EMBL/GenBank/DDBJ databases">
        <authorList>
            <person name="Fulton L."/>
            <person name="Clifton S."/>
            <person name="Fulton B."/>
            <person name="Xu J."/>
            <person name="Minx P."/>
            <person name="Pepin K.H."/>
            <person name="Johnson M."/>
            <person name="Thiruvilangam P."/>
            <person name="Bhonagiri V."/>
            <person name="Nash W.E."/>
            <person name="Mardis E.R."/>
            <person name="Wilson R.K."/>
        </authorList>
    </citation>
    <scope>NUCLEOTIDE SEQUENCE [LARGE SCALE GENOMIC DNA]</scope>
    <source>
        <strain evidence="5 6">DSM 13279</strain>
    </source>
</reference>
<feature type="compositionally biased region" description="Basic and acidic residues" evidence="3">
    <location>
        <begin position="152"/>
        <end position="165"/>
    </location>
</feature>
<dbReference type="STRING" id="445975.COLSTE_01890"/>
<dbReference type="eggNOG" id="COG3119">
    <property type="taxonomic scope" value="Bacteria"/>
</dbReference>
<proteinExistence type="predicted"/>
<comment type="caution">
    <text evidence="5">The sequence shown here is derived from an EMBL/GenBank/DDBJ whole genome shotgun (WGS) entry which is preliminary data.</text>
</comment>
<evidence type="ECO:0000259" key="4">
    <source>
        <dbReference type="Pfam" id="PF00884"/>
    </source>
</evidence>
<dbReference type="PANTHER" id="PTHR45953">
    <property type="entry name" value="IDURONATE 2-SULFATASE"/>
    <property type="match status" value="1"/>
</dbReference>
<dbReference type="HOGENOM" id="CLU_006332_14_0_11"/>
<evidence type="ECO:0000256" key="2">
    <source>
        <dbReference type="ARBA" id="ARBA00022801"/>
    </source>
</evidence>
<dbReference type="GO" id="GO:0008484">
    <property type="term" value="F:sulfuric ester hydrolase activity"/>
    <property type="evidence" value="ECO:0007669"/>
    <property type="project" value="TreeGrafter"/>
</dbReference>
<dbReference type="AlphaFoldDB" id="B6GCR6"/>
<dbReference type="SUPFAM" id="SSF53649">
    <property type="entry name" value="Alkaline phosphatase-like"/>
    <property type="match status" value="1"/>
</dbReference>
<keyword evidence="6" id="KW-1185">Reference proteome</keyword>
<evidence type="ECO:0000256" key="3">
    <source>
        <dbReference type="SAM" id="MobiDB-lite"/>
    </source>
</evidence>
<gene>
    <name evidence="5" type="ORF">COLSTE_01890</name>
</gene>
<name>B6GCR6_9ACTN</name>
<evidence type="ECO:0000256" key="1">
    <source>
        <dbReference type="ARBA" id="ARBA00022723"/>
    </source>
</evidence>
<dbReference type="PANTHER" id="PTHR45953:SF1">
    <property type="entry name" value="IDURONATE 2-SULFATASE"/>
    <property type="match status" value="1"/>
</dbReference>
<dbReference type="EC" id="3.1.6.-" evidence="5"/>
<dbReference type="GeneID" id="98003554"/>
<dbReference type="CDD" id="cd16148">
    <property type="entry name" value="sulfatase_like"/>
    <property type="match status" value="1"/>
</dbReference>
<protein>
    <submittedName>
        <fullName evidence="5">Arylsulfatase</fullName>
        <ecNumber evidence="5">3.1.6.-</ecNumber>
    </submittedName>
</protein>
<feature type="region of interest" description="Disordered" evidence="3">
    <location>
        <begin position="140"/>
        <end position="165"/>
    </location>
</feature>
<keyword evidence="1" id="KW-0479">Metal-binding</keyword>
<dbReference type="Gene3D" id="3.40.720.10">
    <property type="entry name" value="Alkaline Phosphatase, subunit A"/>
    <property type="match status" value="1"/>
</dbReference>
<dbReference type="GO" id="GO:0046872">
    <property type="term" value="F:metal ion binding"/>
    <property type="evidence" value="ECO:0007669"/>
    <property type="project" value="UniProtKB-KW"/>
</dbReference>
<dbReference type="InterPro" id="IPR017850">
    <property type="entry name" value="Alkaline_phosphatase_core_sf"/>
</dbReference>